<evidence type="ECO:0000313" key="11">
    <source>
        <dbReference type="Proteomes" id="UP000185491"/>
    </source>
</evidence>
<keyword evidence="2" id="KW-1003">Cell membrane</keyword>
<dbReference type="PANTHER" id="PTHR30572">
    <property type="entry name" value="MEMBRANE COMPONENT OF TRANSPORTER-RELATED"/>
    <property type="match status" value="1"/>
</dbReference>
<dbReference type="Proteomes" id="UP000185491">
    <property type="component" value="Chromosome"/>
</dbReference>
<evidence type="ECO:0000256" key="4">
    <source>
        <dbReference type="ARBA" id="ARBA00022989"/>
    </source>
</evidence>
<evidence type="ECO:0000259" key="9">
    <source>
        <dbReference type="Pfam" id="PF12704"/>
    </source>
</evidence>
<evidence type="ECO:0000256" key="2">
    <source>
        <dbReference type="ARBA" id="ARBA00022475"/>
    </source>
</evidence>
<dbReference type="AlphaFoldDB" id="A0A1L7D559"/>
<feature type="transmembrane region" description="Helical" evidence="7">
    <location>
        <begin position="385"/>
        <end position="405"/>
    </location>
</feature>
<name>A0A1L7D559_9CORY</name>
<feature type="transmembrane region" description="Helical" evidence="7">
    <location>
        <begin position="21"/>
        <end position="45"/>
    </location>
</feature>
<feature type="transmembrane region" description="Helical" evidence="7">
    <location>
        <begin position="295"/>
        <end position="322"/>
    </location>
</feature>
<organism evidence="10 11">
    <name type="scientific">Corynebacterium phocae</name>
    <dbReference type="NCBI Taxonomy" id="161895"/>
    <lineage>
        <taxon>Bacteria</taxon>
        <taxon>Bacillati</taxon>
        <taxon>Actinomycetota</taxon>
        <taxon>Actinomycetes</taxon>
        <taxon>Mycobacteriales</taxon>
        <taxon>Corynebacteriaceae</taxon>
        <taxon>Corynebacterium</taxon>
    </lineage>
</organism>
<keyword evidence="4 7" id="KW-1133">Transmembrane helix</keyword>
<evidence type="ECO:0000256" key="7">
    <source>
        <dbReference type="SAM" id="Phobius"/>
    </source>
</evidence>
<feature type="domain" description="MacB-like periplasmic core" evidence="9">
    <location>
        <begin position="21"/>
        <end position="257"/>
    </location>
</feature>
<comment type="subcellular location">
    <subcellularLocation>
        <location evidence="1">Cell membrane</location>
        <topology evidence="1">Multi-pass membrane protein</topology>
    </subcellularLocation>
</comment>
<proteinExistence type="inferred from homology"/>
<dbReference type="GO" id="GO:0005886">
    <property type="term" value="C:plasma membrane"/>
    <property type="evidence" value="ECO:0007669"/>
    <property type="project" value="UniProtKB-SubCell"/>
</dbReference>
<evidence type="ECO:0000256" key="1">
    <source>
        <dbReference type="ARBA" id="ARBA00004651"/>
    </source>
</evidence>
<dbReference type="GO" id="GO:0022857">
    <property type="term" value="F:transmembrane transporter activity"/>
    <property type="evidence" value="ECO:0007669"/>
    <property type="project" value="TreeGrafter"/>
</dbReference>
<keyword evidence="5 7" id="KW-0472">Membrane</keyword>
<feature type="transmembrane region" description="Helical" evidence="7">
    <location>
        <begin position="343"/>
        <end position="365"/>
    </location>
</feature>
<sequence>MSINESIRMALGSLYTNKMRSLLTLLGVIIGIAAVISILTLGHAVRGSIQEDLNRLGANNFNVSVVNRPNSLEEQDDFTYMGGPGPLDEADMITPEMLDGVKAVLGPQISGVIIGGESIHPVKIDGSRAFVQPTNPDFVTLSEYSIEAGRSLSEEDIKARRHVALLPVSLAVELFSSPGDAISKVITIEPESTGAVDLQIIGVFEKVKSSALTGNYETTELLVPYSLEAILSDESGSGNAFRSVSISANSDYDKQSVGTVLQKTFDAIYQDNPDFEIKIDDYSRELATFNETVTVISAVVAAIGGISLLVGGIGVMNIMLITVSERTREIGVRKALGARRRDIRLQFIVEAVVVCMVGGIIGVILGSAGGMVGAVLAGGFVFPPWYAIVIAMGFSLVIGVSFGYYPAGKAAKLDPIEALRYE</sequence>
<dbReference type="EMBL" id="CP009249">
    <property type="protein sequence ID" value="APT93181.1"/>
    <property type="molecule type" value="Genomic_DNA"/>
</dbReference>
<evidence type="ECO:0000259" key="8">
    <source>
        <dbReference type="Pfam" id="PF02687"/>
    </source>
</evidence>
<evidence type="ECO:0000256" key="3">
    <source>
        <dbReference type="ARBA" id="ARBA00022692"/>
    </source>
</evidence>
<reference evidence="10 11" key="1">
    <citation type="submission" date="2014-08" db="EMBL/GenBank/DDBJ databases">
        <title>Complete genome sequence of Corynebacterium phocae M408/89/1(T)(=DSM 44612(T)), isolated from the common seal (Phoca vitulina).</title>
        <authorList>
            <person name="Ruckert C."/>
            <person name="Albersmeier A."/>
            <person name="Winkler A."/>
            <person name="Kalinowski J."/>
        </authorList>
    </citation>
    <scope>NUCLEOTIDE SEQUENCE [LARGE SCALE GENOMIC DNA]</scope>
    <source>
        <strain evidence="10 11">M408/89/1</strain>
    </source>
</reference>
<evidence type="ECO:0000313" key="10">
    <source>
        <dbReference type="EMBL" id="APT93181.1"/>
    </source>
</evidence>
<evidence type="ECO:0000256" key="5">
    <source>
        <dbReference type="ARBA" id="ARBA00023136"/>
    </source>
</evidence>
<dbReference type="Pfam" id="PF12704">
    <property type="entry name" value="MacB_PCD"/>
    <property type="match status" value="1"/>
</dbReference>
<dbReference type="InterPro" id="IPR003838">
    <property type="entry name" value="ABC3_permease_C"/>
</dbReference>
<gene>
    <name evidence="10" type="ORF">CPHO_10085</name>
</gene>
<evidence type="ECO:0000256" key="6">
    <source>
        <dbReference type="ARBA" id="ARBA00038076"/>
    </source>
</evidence>
<protein>
    <submittedName>
        <fullName evidence="10">ABC transporter permease</fullName>
    </submittedName>
</protein>
<dbReference type="STRING" id="161895.CPHO_10085"/>
<dbReference type="OrthoDB" id="9780560at2"/>
<keyword evidence="3 7" id="KW-0812">Transmembrane</keyword>
<feature type="domain" description="ABC3 transporter permease C-terminal" evidence="8">
    <location>
        <begin position="303"/>
        <end position="415"/>
    </location>
</feature>
<dbReference type="Pfam" id="PF02687">
    <property type="entry name" value="FtsX"/>
    <property type="match status" value="1"/>
</dbReference>
<keyword evidence="11" id="KW-1185">Reference proteome</keyword>
<comment type="similarity">
    <text evidence="6">Belongs to the ABC-4 integral membrane protein family.</text>
</comment>
<dbReference type="InterPro" id="IPR025857">
    <property type="entry name" value="MacB_PCD"/>
</dbReference>
<accession>A0A1L7D559</accession>
<dbReference type="RefSeq" id="WP_075735467.1">
    <property type="nucleotide sequence ID" value="NZ_CP009249.1"/>
</dbReference>
<dbReference type="InterPro" id="IPR050250">
    <property type="entry name" value="Macrolide_Exporter_MacB"/>
</dbReference>
<dbReference type="KEGG" id="cpho:CPHO_10085"/>
<dbReference type="PANTHER" id="PTHR30572:SF4">
    <property type="entry name" value="ABC TRANSPORTER PERMEASE YTRF"/>
    <property type="match status" value="1"/>
</dbReference>